<evidence type="ECO:0000313" key="2">
    <source>
        <dbReference type="EMBL" id="OIW31520.1"/>
    </source>
</evidence>
<organism evidence="2 3">
    <name type="scientific">Coniochaeta ligniaria NRRL 30616</name>
    <dbReference type="NCBI Taxonomy" id="1408157"/>
    <lineage>
        <taxon>Eukaryota</taxon>
        <taxon>Fungi</taxon>
        <taxon>Dikarya</taxon>
        <taxon>Ascomycota</taxon>
        <taxon>Pezizomycotina</taxon>
        <taxon>Sordariomycetes</taxon>
        <taxon>Sordariomycetidae</taxon>
        <taxon>Coniochaetales</taxon>
        <taxon>Coniochaetaceae</taxon>
        <taxon>Coniochaeta</taxon>
    </lineage>
</organism>
<name>A0A1J7JNQ8_9PEZI</name>
<feature type="compositionally biased region" description="Polar residues" evidence="1">
    <location>
        <begin position="11"/>
        <end position="22"/>
    </location>
</feature>
<protein>
    <submittedName>
        <fullName evidence="2">Uncharacterized protein</fullName>
    </submittedName>
</protein>
<evidence type="ECO:0000313" key="3">
    <source>
        <dbReference type="Proteomes" id="UP000182658"/>
    </source>
</evidence>
<sequence length="266" mass="28689">MNDDPTGDVQPASTAQISNSEQAFDPVNDFDFTRCTWECPSSFRKAEFSAAEENASEDEDQSGEGASENEDHSGGKASETEDCGYPAVCLDISAAAALFSPDGEKKDQHSARLEAFVRSGRVIEGDVDDDEDTTTIGPSASSPSLCRRISELVMDENLFGYGQSSSALCQADFSGSRRLRSDSRDLGTLLGSIMVVWRLSKLFGSGRCRSEEVIDREINTAITGSEEEIEEARTIVEILAAAEMARSVLRGEGDGGFLARLLQQLT</sequence>
<gene>
    <name evidence="2" type="ORF">CONLIGDRAFT_677993</name>
</gene>
<feature type="region of interest" description="Disordered" evidence="1">
    <location>
        <begin position="46"/>
        <end position="80"/>
    </location>
</feature>
<dbReference type="AlphaFoldDB" id="A0A1J7JNQ8"/>
<dbReference type="Proteomes" id="UP000182658">
    <property type="component" value="Unassembled WGS sequence"/>
</dbReference>
<reference evidence="2 3" key="1">
    <citation type="submission" date="2016-10" db="EMBL/GenBank/DDBJ databases">
        <title>Draft genome sequence of Coniochaeta ligniaria NRRL30616, a lignocellulolytic fungus for bioabatement of inhibitors in plant biomass hydrolysates.</title>
        <authorList>
            <consortium name="DOE Joint Genome Institute"/>
            <person name="Jimenez D.J."/>
            <person name="Hector R.E."/>
            <person name="Riley R."/>
            <person name="Sun H."/>
            <person name="Grigoriev I.V."/>
            <person name="Van Elsas J.D."/>
            <person name="Nichols N.N."/>
        </authorList>
    </citation>
    <scope>NUCLEOTIDE SEQUENCE [LARGE SCALE GENOMIC DNA]</scope>
    <source>
        <strain evidence="2 3">NRRL 30616</strain>
    </source>
</reference>
<evidence type="ECO:0000256" key="1">
    <source>
        <dbReference type="SAM" id="MobiDB-lite"/>
    </source>
</evidence>
<dbReference type="InParanoid" id="A0A1J7JNQ8"/>
<accession>A0A1J7JNQ8</accession>
<keyword evidence="3" id="KW-1185">Reference proteome</keyword>
<dbReference type="EMBL" id="KV875095">
    <property type="protein sequence ID" value="OIW31520.1"/>
    <property type="molecule type" value="Genomic_DNA"/>
</dbReference>
<feature type="region of interest" description="Disordered" evidence="1">
    <location>
        <begin position="1"/>
        <end position="23"/>
    </location>
</feature>
<proteinExistence type="predicted"/>